<organism evidence="1 2">
    <name type="scientific">Vibrio mangrovi</name>
    <dbReference type="NCBI Taxonomy" id="474394"/>
    <lineage>
        <taxon>Bacteria</taxon>
        <taxon>Pseudomonadati</taxon>
        <taxon>Pseudomonadota</taxon>
        <taxon>Gammaproteobacteria</taxon>
        <taxon>Vibrionales</taxon>
        <taxon>Vibrionaceae</taxon>
        <taxon>Vibrio</taxon>
    </lineage>
</organism>
<dbReference type="EMBL" id="FXXI01000013">
    <property type="protein sequence ID" value="SMS02842.1"/>
    <property type="molecule type" value="Genomic_DNA"/>
</dbReference>
<sequence>MPERAEPFAVKFCSPLVSLEAISCMTKSMNASRYSRNGPGKVCFLTFQSRGISQNSKQVKHKGRLC</sequence>
<dbReference type="Proteomes" id="UP000196125">
    <property type="component" value="Unassembled WGS sequence"/>
</dbReference>
<accession>A0A1Y6J2B8</accession>
<evidence type="ECO:0000313" key="2">
    <source>
        <dbReference type="Proteomes" id="UP000196125"/>
    </source>
</evidence>
<proteinExistence type="predicted"/>
<name>A0A1Y6J2B8_9VIBR</name>
<protein>
    <submittedName>
        <fullName evidence="1">Uncharacterized protein</fullName>
    </submittedName>
</protein>
<evidence type="ECO:0000313" key="1">
    <source>
        <dbReference type="EMBL" id="SMS02842.1"/>
    </source>
</evidence>
<reference evidence="1 2" key="1">
    <citation type="submission" date="2017-05" db="EMBL/GenBank/DDBJ databases">
        <authorList>
            <person name="Song R."/>
            <person name="Chenine A.L."/>
            <person name="Ruprecht R.M."/>
        </authorList>
    </citation>
    <scope>NUCLEOTIDE SEQUENCE [LARGE SCALE GENOMIC DNA]</scope>
    <source>
        <strain evidence="1 2">CECT 7927</strain>
    </source>
</reference>
<gene>
    <name evidence="1" type="ORF">VIM7927_04184</name>
</gene>
<dbReference type="AlphaFoldDB" id="A0A1Y6J2B8"/>